<sequence length="85" mass="8777">MTQAGIWYPCAWLRCNGGIGDGGIDDGGIDDETLNGVGGLGFGYTATRPSPPSSPNTGLPKHRAPETLGSPNTGPPQHRAPKHLL</sequence>
<dbReference type="Proteomes" id="UP000318538">
    <property type="component" value="Chromosome"/>
</dbReference>
<evidence type="ECO:0000313" key="2">
    <source>
        <dbReference type="EMBL" id="QDT07108.1"/>
    </source>
</evidence>
<name>A0A517NJ36_9BACT</name>
<feature type="region of interest" description="Disordered" evidence="1">
    <location>
        <begin position="36"/>
        <end position="85"/>
    </location>
</feature>
<protein>
    <submittedName>
        <fullName evidence="2">Uncharacterized protein</fullName>
    </submittedName>
</protein>
<organism evidence="2 3">
    <name type="scientific">Rubripirellula lacrimiformis</name>
    <dbReference type="NCBI Taxonomy" id="1930273"/>
    <lineage>
        <taxon>Bacteria</taxon>
        <taxon>Pseudomonadati</taxon>
        <taxon>Planctomycetota</taxon>
        <taxon>Planctomycetia</taxon>
        <taxon>Pirellulales</taxon>
        <taxon>Pirellulaceae</taxon>
        <taxon>Rubripirellula</taxon>
    </lineage>
</organism>
<dbReference type="KEGG" id="rlc:K227x_55330"/>
<gene>
    <name evidence="2" type="ORF">K227x_55330</name>
</gene>
<reference evidence="2 3" key="1">
    <citation type="submission" date="2019-02" db="EMBL/GenBank/DDBJ databases">
        <title>Deep-cultivation of Planctomycetes and their phenomic and genomic characterization uncovers novel biology.</title>
        <authorList>
            <person name="Wiegand S."/>
            <person name="Jogler M."/>
            <person name="Boedeker C."/>
            <person name="Pinto D."/>
            <person name="Vollmers J."/>
            <person name="Rivas-Marin E."/>
            <person name="Kohn T."/>
            <person name="Peeters S.H."/>
            <person name="Heuer A."/>
            <person name="Rast P."/>
            <person name="Oberbeckmann S."/>
            <person name="Bunk B."/>
            <person name="Jeske O."/>
            <person name="Meyerdierks A."/>
            <person name="Storesund J.E."/>
            <person name="Kallscheuer N."/>
            <person name="Luecker S."/>
            <person name="Lage O.M."/>
            <person name="Pohl T."/>
            <person name="Merkel B.J."/>
            <person name="Hornburger P."/>
            <person name="Mueller R.-W."/>
            <person name="Bruemmer F."/>
            <person name="Labrenz M."/>
            <person name="Spormann A.M."/>
            <person name="Op den Camp H."/>
            <person name="Overmann J."/>
            <person name="Amann R."/>
            <person name="Jetten M.S.M."/>
            <person name="Mascher T."/>
            <person name="Medema M.H."/>
            <person name="Devos D.P."/>
            <person name="Kaster A.-K."/>
            <person name="Ovreas L."/>
            <person name="Rohde M."/>
            <person name="Galperin M.Y."/>
            <person name="Jogler C."/>
        </authorList>
    </citation>
    <scope>NUCLEOTIDE SEQUENCE [LARGE SCALE GENOMIC DNA]</scope>
    <source>
        <strain evidence="2 3">K22_7</strain>
    </source>
</reference>
<accession>A0A517NJ36</accession>
<evidence type="ECO:0000256" key="1">
    <source>
        <dbReference type="SAM" id="MobiDB-lite"/>
    </source>
</evidence>
<proteinExistence type="predicted"/>
<evidence type="ECO:0000313" key="3">
    <source>
        <dbReference type="Proteomes" id="UP000318538"/>
    </source>
</evidence>
<dbReference type="EMBL" id="CP036525">
    <property type="protein sequence ID" value="QDT07108.1"/>
    <property type="molecule type" value="Genomic_DNA"/>
</dbReference>
<keyword evidence="3" id="KW-1185">Reference proteome</keyword>
<dbReference type="AlphaFoldDB" id="A0A517NJ36"/>